<dbReference type="HOGENOM" id="CLU_973428_0_0_1"/>
<accession>F4S1D3</accession>
<proteinExistence type="predicted"/>
<dbReference type="AlphaFoldDB" id="F4S1D3"/>
<protein>
    <submittedName>
        <fullName evidence="2">Uncharacterized protein</fullName>
    </submittedName>
</protein>
<dbReference type="GeneID" id="18924227"/>
<dbReference type="Proteomes" id="UP000001072">
    <property type="component" value="Unassembled WGS sequence"/>
</dbReference>
<dbReference type="KEGG" id="mlr:MELLADRAFT_110901"/>
<sequence>MFGDKVDHLPNCCGLAAVPHRVVTRAGLNSMLGSVGQRPQHRGKTINLVLLTRTTHDGDDDDDDTKSSLSSEEDKDEEARLPKLVNPSRTAKQAGILKAIDTSGGRTERPAKRRRPSKPALPPARVPSPPPPAKNPELKRAEGGFRRISSDILDFAQHPSWYPPMTANPSDPFYTLFSKPFEMPPDRSLQGVRNTPGFGPQDLCDLHDCLNPLLTALKHGEKLIGQMVPPRGIPHSVAPNAPLAQPYADGPAPAEATSLPAANKACATEDSQSSDEGYSELPEDLE</sequence>
<reference evidence="3" key="1">
    <citation type="journal article" date="2011" name="Proc. Natl. Acad. Sci. U.S.A.">
        <title>Obligate biotrophy features unraveled by the genomic analysis of rust fungi.</title>
        <authorList>
            <person name="Duplessis S."/>
            <person name="Cuomo C.A."/>
            <person name="Lin Y.-C."/>
            <person name="Aerts A."/>
            <person name="Tisserant E."/>
            <person name="Veneault-Fourrey C."/>
            <person name="Joly D.L."/>
            <person name="Hacquard S."/>
            <person name="Amselem J."/>
            <person name="Cantarel B.L."/>
            <person name="Chiu R."/>
            <person name="Coutinho P.M."/>
            <person name="Feau N."/>
            <person name="Field M."/>
            <person name="Frey P."/>
            <person name="Gelhaye E."/>
            <person name="Goldberg J."/>
            <person name="Grabherr M.G."/>
            <person name="Kodira C.D."/>
            <person name="Kohler A."/>
            <person name="Kuees U."/>
            <person name="Lindquist E.A."/>
            <person name="Lucas S.M."/>
            <person name="Mago R."/>
            <person name="Mauceli E."/>
            <person name="Morin E."/>
            <person name="Murat C."/>
            <person name="Pangilinan J.L."/>
            <person name="Park R."/>
            <person name="Pearson M."/>
            <person name="Quesneville H."/>
            <person name="Rouhier N."/>
            <person name="Sakthikumar S."/>
            <person name="Salamov A.A."/>
            <person name="Schmutz J."/>
            <person name="Selles B."/>
            <person name="Shapiro H."/>
            <person name="Tanguay P."/>
            <person name="Tuskan G.A."/>
            <person name="Henrissat B."/>
            <person name="Van de Peer Y."/>
            <person name="Rouze P."/>
            <person name="Ellis J.G."/>
            <person name="Dodds P.N."/>
            <person name="Schein J.E."/>
            <person name="Zhong S."/>
            <person name="Hamelin R.C."/>
            <person name="Grigoriev I.V."/>
            <person name="Szabo L.J."/>
            <person name="Martin F."/>
        </authorList>
    </citation>
    <scope>NUCLEOTIDE SEQUENCE [LARGE SCALE GENOMIC DNA]</scope>
    <source>
        <strain evidence="3">98AG31 / pathotype 3-4-7</strain>
    </source>
</reference>
<dbReference type="InParanoid" id="F4S1D3"/>
<feature type="compositionally biased region" description="Acidic residues" evidence="1">
    <location>
        <begin position="277"/>
        <end position="286"/>
    </location>
</feature>
<evidence type="ECO:0000256" key="1">
    <source>
        <dbReference type="SAM" id="MobiDB-lite"/>
    </source>
</evidence>
<feature type="compositionally biased region" description="Pro residues" evidence="1">
    <location>
        <begin position="119"/>
        <end position="134"/>
    </location>
</feature>
<feature type="region of interest" description="Disordered" evidence="1">
    <location>
        <begin position="54"/>
        <end position="139"/>
    </location>
</feature>
<dbReference type="VEuPathDB" id="FungiDB:MELLADRAFT_110901"/>
<organism evidence="3">
    <name type="scientific">Melampsora larici-populina (strain 98AG31 / pathotype 3-4-7)</name>
    <name type="common">Poplar leaf rust fungus</name>
    <dbReference type="NCBI Taxonomy" id="747676"/>
    <lineage>
        <taxon>Eukaryota</taxon>
        <taxon>Fungi</taxon>
        <taxon>Dikarya</taxon>
        <taxon>Basidiomycota</taxon>
        <taxon>Pucciniomycotina</taxon>
        <taxon>Pucciniomycetes</taxon>
        <taxon>Pucciniales</taxon>
        <taxon>Melampsoraceae</taxon>
        <taxon>Melampsora</taxon>
    </lineage>
</organism>
<name>F4S1D3_MELLP</name>
<evidence type="ECO:0000313" key="2">
    <source>
        <dbReference type="EMBL" id="EGG01542.1"/>
    </source>
</evidence>
<gene>
    <name evidence="2" type="ORF">MELLADRAFT_110901</name>
</gene>
<keyword evidence="3" id="KW-1185">Reference proteome</keyword>
<feature type="region of interest" description="Disordered" evidence="1">
    <location>
        <begin position="235"/>
        <end position="286"/>
    </location>
</feature>
<dbReference type="EMBL" id="GL883137">
    <property type="protein sequence ID" value="EGG01542.1"/>
    <property type="molecule type" value="Genomic_DNA"/>
</dbReference>
<dbReference type="RefSeq" id="XP_007415133.1">
    <property type="nucleotide sequence ID" value="XM_007415071.1"/>
</dbReference>
<evidence type="ECO:0000313" key="3">
    <source>
        <dbReference type="Proteomes" id="UP000001072"/>
    </source>
</evidence>